<comment type="similarity">
    <text evidence="8">Belongs to the bacterial reverse transcriptase family.</text>
</comment>
<dbReference type="GO" id="GO:0003964">
    <property type="term" value="F:RNA-directed DNA polymerase activity"/>
    <property type="evidence" value="ECO:0007669"/>
    <property type="project" value="UniProtKB-KW"/>
</dbReference>
<evidence type="ECO:0000259" key="10">
    <source>
        <dbReference type="PROSITE" id="PS50878"/>
    </source>
</evidence>
<dbReference type="PANTHER" id="PTHR34047">
    <property type="entry name" value="NUCLEAR INTRON MATURASE 1, MITOCHONDRIAL-RELATED"/>
    <property type="match status" value="1"/>
</dbReference>
<keyword evidence="2" id="KW-0808">Transferase</keyword>
<keyword evidence="6 11" id="KW-0695">RNA-directed DNA polymerase</keyword>
<feature type="domain" description="Reverse transcriptase" evidence="10">
    <location>
        <begin position="5"/>
        <end position="232"/>
    </location>
</feature>
<keyword evidence="3" id="KW-0548">Nucleotidyltransferase</keyword>
<proteinExistence type="inferred from homology"/>
<evidence type="ECO:0000313" key="11">
    <source>
        <dbReference type="EMBL" id="MFC7615356.1"/>
    </source>
</evidence>
<evidence type="ECO:0000256" key="1">
    <source>
        <dbReference type="ARBA" id="ARBA00012493"/>
    </source>
</evidence>
<name>A0ABW2TPN3_9PSEU</name>
<dbReference type="InterPro" id="IPR000477">
    <property type="entry name" value="RT_dom"/>
</dbReference>
<evidence type="ECO:0000256" key="3">
    <source>
        <dbReference type="ARBA" id="ARBA00022695"/>
    </source>
</evidence>
<evidence type="ECO:0000256" key="5">
    <source>
        <dbReference type="ARBA" id="ARBA00022842"/>
    </source>
</evidence>
<evidence type="ECO:0000256" key="2">
    <source>
        <dbReference type="ARBA" id="ARBA00022679"/>
    </source>
</evidence>
<sequence length="406" mass="46863">MVADLNRKLASGDLQFTQYREFLQSKGAGKPPRVISVPTVRDRIALRAMAEFLSNLFPDVRNSIPQVKIDKVYKALKTGEYDTFIKLDIKDFYPSISHTQVVENLRKKIRRTSILRLFLCAIRTPTVPDRAPRRSPAKRGVPQGLAISNLLAELVVQSVDRKVESVRPCEYVRYVDDVLILCRREDAKALLDEAKAAFSNVELEAHDIGPTGKGKSSHGLIRAGFQYLGYWFKDDKVTVRAESVHRIESSLARAFTRYKKRRDSDFHSHELARCQWRVNLAITGCIYKGQARGWLHYFRQMNDLELIKSLDMSLDRFAKRFNMPSSFRSKSFMKTYWEIRRGRSSSTYSSYIPNYDRMSTDEKRSFLMSIGTIVPNVFEDSEVDRLFDKVIGRQIDELEVDVGEVY</sequence>
<accession>A0ABW2TPN3</accession>
<evidence type="ECO:0000256" key="6">
    <source>
        <dbReference type="ARBA" id="ARBA00022918"/>
    </source>
</evidence>
<reference evidence="12" key="1">
    <citation type="journal article" date="2019" name="Int. J. Syst. Evol. Microbiol.">
        <title>The Global Catalogue of Microorganisms (GCM) 10K type strain sequencing project: providing services to taxonomists for standard genome sequencing and annotation.</title>
        <authorList>
            <consortium name="The Broad Institute Genomics Platform"/>
            <consortium name="The Broad Institute Genome Sequencing Center for Infectious Disease"/>
            <person name="Wu L."/>
            <person name="Ma J."/>
        </authorList>
    </citation>
    <scope>NUCLEOTIDE SEQUENCE [LARGE SCALE GENOMIC DNA]</scope>
    <source>
        <strain evidence="12">JCM 17695</strain>
    </source>
</reference>
<keyword evidence="5" id="KW-0460">Magnesium</keyword>
<keyword evidence="12" id="KW-1185">Reference proteome</keyword>
<comment type="caution">
    <text evidence="11">The sequence shown here is derived from an EMBL/GenBank/DDBJ whole genome shotgun (WGS) entry which is preliminary data.</text>
</comment>
<dbReference type="SUPFAM" id="SSF56672">
    <property type="entry name" value="DNA/RNA polymerases"/>
    <property type="match status" value="1"/>
</dbReference>
<keyword evidence="4" id="KW-0479">Metal-binding</keyword>
<protein>
    <recommendedName>
        <fullName evidence="1">RNA-directed DNA polymerase</fullName>
        <ecNumber evidence="1">2.7.7.49</ecNumber>
    </recommendedName>
</protein>
<evidence type="ECO:0000256" key="7">
    <source>
        <dbReference type="ARBA" id="ARBA00023118"/>
    </source>
</evidence>
<dbReference type="InterPro" id="IPR000123">
    <property type="entry name" value="Reverse_transcriptase_msDNA"/>
</dbReference>
<dbReference type="PANTHER" id="PTHR34047:SF8">
    <property type="entry name" value="PROTEIN YKFC"/>
    <property type="match status" value="1"/>
</dbReference>
<evidence type="ECO:0000256" key="9">
    <source>
        <dbReference type="ARBA" id="ARBA00048173"/>
    </source>
</evidence>
<dbReference type="EC" id="2.7.7.49" evidence="1"/>
<keyword evidence="7" id="KW-0051">Antiviral defense</keyword>
<dbReference type="Proteomes" id="UP001596512">
    <property type="component" value="Unassembled WGS sequence"/>
</dbReference>
<dbReference type="PROSITE" id="PS50878">
    <property type="entry name" value="RT_POL"/>
    <property type="match status" value="1"/>
</dbReference>
<evidence type="ECO:0000256" key="8">
    <source>
        <dbReference type="ARBA" id="ARBA00034120"/>
    </source>
</evidence>
<dbReference type="EMBL" id="JBHTEY010000004">
    <property type="protein sequence ID" value="MFC7615356.1"/>
    <property type="molecule type" value="Genomic_DNA"/>
</dbReference>
<dbReference type="PRINTS" id="PR00866">
    <property type="entry name" value="RNADNAPOLMS"/>
</dbReference>
<gene>
    <name evidence="11" type="ORF">ACFQV2_19490</name>
</gene>
<organism evidence="11 12">
    <name type="scientific">Actinokineospora soli</name>
    <dbReference type="NCBI Taxonomy" id="1048753"/>
    <lineage>
        <taxon>Bacteria</taxon>
        <taxon>Bacillati</taxon>
        <taxon>Actinomycetota</taxon>
        <taxon>Actinomycetes</taxon>
        <taxon>Pseudonocardiales</taxon>
        <taxon>Pseudonocardiaceae</taxon>
        <taxon>Actinokineospora</taxon>
    </lineage>
</organism>
<evidence type="ECO:0000313" key="12">
    <source>
        <dbReference type="Proteomes" id="UP001596512"/>
    </source>
</evidence>
<evidence type="ECO:0000256" key="4">
    <source>
        <dbReference type="ARBA" id="ARBA00022723"/>
    </source>
</evidence>
<dbReference type="InterPro" id="IPR043502">
    <property type="entry name" value="DNA/RNA_pol_sf"/>
</dbReference>
<dbReference type="Pfam" id="PF00078">
    <property type="entry name" value="RVT_1"/>
    <property type="match status" value="1"/>
</dbReference>
<dbReference type="InterPro" id="IPR051083">
    <property type="entry name" value="GrpII_Intron_Splice-Mob/Def"/>
</dbReference>
<comment type="catalytic activity">
    <reaction evidence="9">
        <text>DNA(n) + a 2'-deoxyribonucleoside 5'-triphosphate = DNA(n+1) + diphosphate</text>
        <dbReference type="Rhea" id="RHEA:22508"/>
        <dbReference type="Rhea" id="RHEA-COMP:17339"/>
        <dbReference type="Rhea" id="RHEA-COMP:17340"/>
        <dbReference type="ChEBI" id="CHEBI:33019"/>
        <dbReference type="ChEBI" id="CHEBI:61560"/>
        <dbReference type="ChEBI" id="CHEBI:173112"/>
        <dbReference type="EC" id="2.7.7.49"/>
    </reaction>
</comment>